<dbReference type="AlphaFoldDB" id="A0A7L7L8S6"/>
<protein>
    <submittedName>
        <fullName evidence="2">Amidohydrolase</fullName>
    </submittedName>
</protein>
<keyword evidence="3" id="KW-1185">Reference proteome</keyword>
<proteinExistence type="predicted"/>
<dbReference type="Gene3D" id="3.20.20.140">
    <property type="entry name" value="Metal-dependent hydrolases"/>
    <property type="match status" value="1"/>
</dbReference>
<gene>
    <name evidence="2" type="ORF">HUW48_14780</name>
</gene>
<dbReference type="Proteomes" id="UP000514509">
    <property type="component" value="Chromosome"/>
</dbReference>
<evidence type="ECO:0000313" key="3">
    <source>
        <dbReference type="Proteomes" id="UP000514509"/>
    </source>
</evidence>
<accession>A0A7L7L8S6</accession>
<dbReference type="EMBL" id="CP055153">
    <property type="protein sequence ID" value="QMU29221.1"/>
    <property type="molecule type" value="Genomic_DNA"/>
</dbReference>
<dbReference type="PANTHER" id="PTHR22642:SF2">
    <property type="entry name" value="PROTEIN LONG AFTER FAR-RED 3"/>
    <property type="match status" value="1"/>
</dbReference>
<evidence type="ECO:0000259" key="1">
    <source>
        <dbReference type="Pfam" id="PF07969"/>
    </source>
</evidence>
<sequence>MSKPAFFALRYFALITLILSLSFCQSKTKVDLLIYNARVYTVNQNFGEAQAFAVKDGKFVAVGSTSDIRGKYSATQETDAHGQPIYPGFIDAHAHFYGYALNLQQADLVGTTSFAGVVQKLTQHRQKYPNTAWLLGRGWDQNDWPTKNFPTQDTLNSLFPDVPVFIERIDGHAALVNKKALEIAGINKHTQIKGGIIERKNESLTGILIDNAVELVSSKIPEPSLSEKIAALLQAQQNCFAVGLTTVVDAGLEKPVINLYDSLQQADQLKIRLYAMLSPSATNQQYYFKNGPYHTARLDVSSFKVYADGALGSRGACLLHPYHNRPRETGFLLQSPADYRKLAADIYQHNFQMNTHAIGDSANRLLTDIYGEVLKSKNNRRWRIEHAQVVNPTDISKFSKYNIIPSVQPTHATSDMYWAGDRLGVDRLTHAYAYKDLLAQNGTIALGSDFPVEHINPLFGFHSAVARQDAKNYPAKGFQIENALSREQALRGTTIWAAYANFEEKNRGSIEPGKLADFVILNKDIMIIPASEIRETQVLSTFVNGEGVYKRK</sequence>
<dbReference type="InterPro" id="IPR013108">
    <property type="entry name" value="Amidohydro_3"/>
</dbReference>
<dbReference type="CDD" id="cd01300">
    <property type="entry name" value="YtcJ_like"/>
    <property type="match status" value="1"/>
</dbReference>
<keyword evidence="2" id="KW-0378">Hydrolase</keyword>
<dbReference type="InterPro" id="IPR033932">
    <property type="entry name" value="YtcJ-like"/>
</dbReference>
<dbReference type="Gene3D" id="2.30.40.10">
    <property type="entry name" value="Urease, subunit C, domain 1"/>
    <property type="match status" value="1"/>
</dbReference>
<dbReference type="PANTHER" id="PTHR22642">
    <property type="entry name" value="IMIDAZOLONEPROPIONASE"/>
    <property type="match status" value="1"/>
</dbReference>
<dbReference type="SUPFAM" id="SSF51556">
    <property type="entry name" value="Metallo-dependent hydrolases"/>
    <property type="match status" value="1"/>
</dbReference>
<dbReference type="GO" id="GO:0016810">
    <property type="term" value="F:hydrolase activity, acting on carbon-nitrogen (but not peptide) bonds"/>
    <property type="evidence" value="ECO:0007669"/>
    <property type="project" value="InterPro"/>
</dbReference>
<reference evidence="2 3" key="1">
    <citation type="submission" date="2020-08" db="EMBL/GenBank/DDBJ databases">
        <title>Adhaeribacter dokdonensis sp. nov., isolated from the rhizosphere of Elymus tsukushiensis, a plant native to the Dokdo Islands, Republic of Korea.</title>
        <authorList>
            <person name="Ghim S.Y."/>
        </authorList>
    </citation>
    <scope>NUCLEOTIDE SEQUENCE [LARGE SCALE GENOMIC DNA]</scope>
    <source>
        <strain evidence="2 3">KUDC8001</strain>
    </source>
</reference>
<dbReference type="InterPro" id="IPR032466">
    <property type="entry name" value="Metal_Hydrolase"/>
</dbReference>
<evidence type="ECO:0000313" key="2">
    <source>
        <dbReference type="EMBL" id="QMU29221.1"/>
    </source>
</evidence>
<dbReference type="Gene3D" id="3.10.310.70">
    <property type="match status" value="1"/>
</dbReference>
<dbReference type="SUPFAM" id="SSF51338">
    <property type="entry name" value="Composite domain of metallo-dependent hydrolases"/>
    <property type="match status" value="1"/>
</dbReference>
<dbReference type="InterPro" id="IPR011059">
    <property type="entry name" value="Metal-dep_hydrolase_composite"/>
</dbReference>
<name>A0A7L7L8S6_9BACT</name>
<organism evidence="2 3">
    <name type="scientific">Adhaeribacter radiodurans</name>
    <dbReference type="NCBI Taxonomy" id="2745197"/>
    <lineage>
        <taxon>Bacteria</taxon>
        <taxon>Pseudomonadati</taxon>
        <taxon>Bacteroidota</taxon>
        <taxon>Cytophagia</taxon>
        <taxon>Cytophagales</taxon>
        <taxon>Hymenobacteraceae</taxon>
        <taxon>Adhaeribacter</taxon>
    </lineage>
</organism>
<dbReference type="KEGG" id="add:HUW48_14780"/>
<dbReference type="RefSeq" id="WP_182411680.1">
    <property type="nucleotide sequence ID" value="NZ_CP055153.1"/>
</dbReference>
<dbReference type="Pfam" id="PF07969">
    <property type="entry name" value="Amidohydro_3"/>
    <property type="match status" value="1"/>
</dbReference>
<feature type="domain" description="Amidohydrolase 3" evidence="1">
    <location>
        <begin position="76"/>
        <end position="549"/>
    </location>
</feature>